<evidence type="ECO:0000313" key="2">
    <source>
        <dbReference type="EMBL" id="CAF4541325.1"/>
    </source>
</evidence>
<keyword evidence="3" id="KW-1185">Reference proteome</keyword>
<dbReference type="Proteomes" id="UP000663829">
    <property type="component" value="Unassembled WGS sequence"/>
</dbReference>
<reference evidence="1" key="1">
    <citation type="submission" date="2021-02" db="EMBL/GenBank/DDBJ databases">
        <authorList>
            <person name="Nowell W R."/>
        </authorList>
    </citation>
    <scope>NUCLEOTIDE SEQUENCE</scope>
</reference>
<dbReference type="EMBL" id="CAJOBC010113661">
    <property type="protein sequence ID" value="CAF4541325.1"/>
    <property type="molecule type" value="Genomic_DNA"/>
</dbReference>
<accession>A0A816DQG8</accession>
<gene>
    <name evidence="1" type="ORF">GPM918_LOCUS44655</name>
    <name evidence="2" type="ORF">SRO942_LOCUS46603</name>
</gene>
<proteinExistence type="predicted"/>
<comment type="caution">
    <text evidence="1">The sequence shown here is derived from an EMBL/GenBank/DDBJ whole genome shotgun (WGS) entry which is preliminary data.</text>
</comment>
<evidence type="ECO:0000313" key="1">
    <source>
        <dbReference type="EMBL" id="CAF1635971.1"/>
    </source>
</evidence>
<dbReference type="Proteomes" id="UP000681722">
    <property type="component" value="Unassembled WGS sequence"/>
</dbReference>
<dbReference type="AlphaFoldDB" id="A0A816DQG8"/>
<name>A0A816DQG8_9BILA</name>
<protein>
    <submittedName>
        <fullName evidence="1">Uncharacterized protein</fullName>
    </submittedName>
</protein>
<evidence type="ECO:0000313" key="3">
    <source>
        <dbReference type="Proteomes" id="UP000663829"/>
    </source>
</evidence>
<organism evidence="1 3">
    <name type="scientific">Didymodactylos carnosus</name>
    <dbReference type="NCBI Taxonomy" id="1234261"/>
    <lineage>
        <taxon>Eukaryota</taxon>
        <taxon>Metazoa</taxon>
        <taxon>Spiralia</taxon>
        <taxon>Gnathifera</taxon>
        <taxon>Rotifera</taxon>
        <taxon>Eurotatoria</taxon>
        <taxon>Bdelloidea</taxon>
        <taxon>Philodinida</taxon>
        <taxon>Philodinidae</taxon>
        <taxon>Didymodactylos</taxon>
    </lineage>
</organism>
<sequence>AVIKQHSNSLNTSWSDDEQLLQSVLKFEMEHGMSESISIPVECTDDELLTCTDLIEKFEKANVSVDEMKSVTVYPRADDTD</sequence>
<feature type="non-terminal residue" evidence="1">
    <location>
        <position position="1"/>
    </location>
</feature>
<dbReference type="EMBL" id="CAJNOQ010045361">
    <property type="protein sequence ID" value="CAF1635971.1"/>
    <property type="molecule type" value="Genomic_DNA"/>
</dbReference>